<gene>
    <name evidence="10" type="ORF">JQX41_22765</name>
    <name evidence="11" type="ORF">JQX48_22650</name>
</gene>
<feature type="site" description="Catalytically relevant" evidence="6">
    <location>
        <position position="104"/>
    </location>
</feature>
<dbReference type="PANTHER" id="PTHR42745:SF1">
    <property type="entry name" value="ARABINOSE 5-PHOSPHATE ISOMERASE KDSD"/>
    <property type="match status" value="1"/>
</dbReference>
<dbReference type="CDD" id="cd04604">
    <property type="entry name" value="CBS_pair_SIS_assoc"/>
    <property type="match status" value="1"/>
</dbReference>
<evidence type="ECO:0000313" key="12">
    <source>
        <dbReference type="Proteomes" id="UP000755667"/>
    </source>
</evidence>
<dbReference type="InterPro" id="IPR004800">
    <property type="entry name" value="KdsD/KpsF-type"/>
</dbReference>
<dbReference type="Gene3D" id="3.40.50.10490">
    <property type="entry name" value="Glucose-6-phosphate isomerase like protein, domain 1"/>
    <property type="match status" value="1"/>
</dbReference>
<dbReference type="PROSITE" id="PS51464">
    <property type="entry name" value="SIS"/>
    <property type="match status" value="1"/>
</dbReference>
<dbReference type="PANTHER" id="PTHR42745">
    <property type="match status" value="1"/>
</dbReference>
<feature type="binding site" evidence="5">
    <location>
        <position position="75"/>
    </location>
    <ligand>
        <name>Zn(2+)</name>
        <dbReference type="ChEBI" id="CHEBI:29105"/>
    </ligand>
</feature>
<evidence type="ECO:0000259" key="8">
    <source>
        <dbReference type="PROSITE" id="PS51371"/>
    </source>
</evidence>
<dbReference type="InterPro" id="IPR046342">
    <property type="entry name" value="CBS_dom_sf"/>
</dbReference>
<organism evidence="10 12">
    <name type="scientific">Marivita cryptomonadis</name>
    <dbReference type="NCBI Taxonomy" id="505252"/>
    <lineage>
        <taxon>Bacteria</taxon>
        <taxon>Pseudomonadati</taxon>
        <taxon>Pseudomonadota</taxon>
        <taxon>Alphaproteobacteria</taxon>
        <taxon>Rhodobacterales</taxon>
        <taxon>Roseobacteraceae</taxon>
        <taxon>Marivita</taxon>
    </lineage>
</organism>
<evidence type="ECO:0000256" key="7">
    <source>
        <dbReference type="PROSITE-ProRule" id="PRU00703"/>
    </source>
</evidence>
<dbReference type="SUPFAM" id="SSF53697">
    <property type="entry name" value="SIS domain"/>
    <property type="match status" value="1"/>
</dbReference>
<dbReference type="InterPro" id="IPR001347">
    <property type="entry name" value="SIS_dom"/>
</dbReference>
<proteinExistence type="inferred from homology"/>
<dbReference type="RefSeq" id="WP_085632855.1">
    <property type="nucleotide sequence ID" value="NZ_JAFBWU010000028.1"/>
</dbReference>
<evidence type="ECO:0000313" key="13">
    <source>
        <dbReference type="Proteomes" id="UP000809440"/>
    </source>
</evidence>
<comment type="caution">
    <text evidence="10">The sequence shown here is derived from an EMBL/GenBank/DDBJ whole genome shotgun (WGS) entry which is preliminary data.</text>
</comment>
<dbReference type="InterPro" id="IPR035474">
    <property type="entry name" value="SIS_Kpsf"/>
</dbReference>
<dbReference type="InterPro" id="IPR050986">
    <property type="entry name" value="GutQ/KpsF_isomerases"/>
</dbReference>
<evidence type="ECO:0000256" key="4">
    <source>
        <dbReference type="PIRNR" id="PIRNR004692"/>
    </source>
</evidence>
<feature type="site" description="Catalytically relevant" evidence="6">
    <location>
        <position position="52"/>
    </location>
</feature>
<feature type="site" description="Catalytically relevant" evidence="6">
    <location>
        <position position="186"/>
    </location>
</feature>
<dbReference type="AlphaFoldDB" id="A0A9Q2S273"/>
<comment type="similarity">
    <text evidence="1 4">Belongs to the SIS family. GutQ/KpsF subfamily.</text>
</comment>
<evidence type="ECO:0000313" key="11">
    <source>
        <dbReference type="EMBL" id="MBM2419780.1"/>
    </source>
</evidence>
<keyword evidence="13" id="KW-1185">Reference proteome</keyword>
<dbReference type="SMART" id="SM00116">
    <property type="entry name" value="CBS"/>
    <property type="match status" value="2"/>
</dbReference>
<dbReference type="Proteomes" id="UP000809440">
    <property type="component" value="Unassembled WGS sequence"/>
</dbReference>
<dbReference type="InterPro" id="IPR000644">
    <property type="entry name" value="CBS_dom"/>
</dbReference>
<sequence length="316" mass="33376">MTDTPSSIARTVLTIEARALMQLSEELPQNFDEVVSRLLRLQGRVIVSGMGKSGHVANKIAATLASTGTPAQAIHPAEASHGDLGMITKSDAVILISNSGETKELVDIIAYCTRFDIPLVAMTKRSNSTLARAADHVLQLPDVPEACALQLAPTTSTTLSMALGDALAVALMQHRGFDRETYHSFHPGGTLGAQLLRVSAIMHRNGALPIVSPDTPMGETLVIMSTKGFGVAAVIEAGILKGIITDGDLRRNLDGLTERTAGDVATYSPHSINPDALLTEALALMNAHKISTLMVTDEGFLLGLVHIHDLLRAGVA</sequence>
<dbReference type="GO" id="GO:0097367">
    <property type="term" value="F:carbohydrate derivative binding"/>
    <property type="evidence" value="ECO:0007669"/>
    <property type="project" value="InterPro"/>
</dbReference>
<dbReference type="EMBL" id="JAFBXF010000027">
    <property type="protein sequence ID" value="MBM2419780.1"/>
    <property type="molecule type" value="Genomic_DNA"/>
</dbReference>
<feature type="site" description="Catalytically relevant" evidence="6">
    <location>
        <position position="145"/>
    </location>
</feature>
<dbReference type="GO" id="GO:1901135">
    <property type="term" value="P:carbohydrate derivative metabolic process"/>
    <property type="evidence" value="ECO:0007669"/>
    <property type="project" value="InterPro"/>
</dbReference>
<keyword evidence="5" id="KW-0862">Zinc</keyword>
<dbReference type="NCBIfam" id="TIGR00393">
    <property type="entry name" value="kpsF"/>
    <property type="match status" value="1"/>
</dbReference>
<protein>
    <submittedName>
        <fullName evidence="10">KpsF/GutQ family sugar-phosphate isomerase</fullName>
    </submittedName>
</protein>
<feature type="domain" description="SIS" evidence="9">
    <location>
        <begin position="35"/>
        <end position="177"/>
    </location>
</feature>
<evidence type="ECO:0000259" key="9">
    <source>
        <dbReference type="PROSITE" id="PS51464"/>
    </source>
</evidence>
<dbReference type="InterPro" id="IPR046348">
    <property type="entry name" value="SIS_dom_sf"/>
</dbReference>
<dbReference type="GO" id="GO:0046872">
    <property type="term" value="F:metal ion binding"/>
    <property type="evidence" value="ECO:0007669"/>
    <property type="project" value="UniProtKB-KW"/>
</dbReference>
<evidence type="ECO:0000256" key="5">
    <source>
        <dbReference type="PIRSR" id="PIRSR004692-2"/>
    </source>
</evidence>
<keyword evidence="5" id="KW-0479">Metal-binding</keyword>
<keyword evidence="10" id="KW-0413">Isomerase</keyword>
<keyword evidence="2" id="KW-0677">Repeat</keyword>
<evidence type="ECO:0000256" key="6">
    <source>
        <dbReference type="PIRSR" id="PIRSR004692-3"/>
    </source>
</evidence>
<keyword evidence="3 7" id="KW-0129">CBS domain</keyword>
<evidence type="ECO:0000256" key="1">
    <source>
        <dbReference type="ARBA" id="ARBA00008165"/>
    </source>
</evidence>
<dbReference type="Proteomes" id="UP000755667">
    <property type="component" value="Unassembled WGS sequence"/>
</dbReference>
<name>A0A9Q2S273_9RHOB</name>
<dbReference type="GO" id="GO:0005975">
    <property type="term" value="P:carbohydrate metabolic process"/>
    <property type="evidence" value="ECO:0007669"/>
    <property type="project" value="InterPro"/>
</dbReference>
<dbReference type="Pfam" id="PF01380">
    <property type="entry name" value="SIS"/>
    <property type="match status" value="1"/>
</dbReference>
<dbReference type="PIRSF" id="PIRSF004692">
    <property type="entry name" value="KdsD_KpsF"/>
    <property type="match status" value="1"/>
</dbReference>
<feature type="domain" description="CBS" evidence="8">
    <location>
        <begin position="202"/>
        <end position="264"/>
    </location>
</feature>
<dbReference type="GeneID" id="62642895"/>
<evidence type="ECO:0000313" key="10">
    <source>
        <dbReference type="EMBL" id="MBM2415136.1"/>
    </source>
</evidence>
<dbReference type="Pfam" id="PF00571">
    <property type="entry name" value="CBS"/>
    <property type="match status" value="2"/>
</dbReference>
<dbReference type="Gene3D" id="3.10.580.10">
    <property type="entry name" value="CBS-domain"/>
    <property type="match status" value="1"/>
</dbReference>
<accession>A0A9Q2S273</accession>
<dbReference type="OrthoDB" id="9762536at2"/>
<reference evidence="10 13" key="1">
    <citation type="submission" date="2021-01" db="EMBL/GenBank/DDBJ databases">
        <title>Diatom-associated Roseobacters Show Island Model of Population Structure.</title>
        <authorList>
            <person name="Qu L."/>
            <person name="Feng X."/>
            <person name="Chen Y."/>
            <person name="Li L."/>
            <person name="Wang X."/>
            <person name="Hu Z."/>
            <person name="Wang H."/>
            <person name="Luo H."/>
        </authorList>
    </citation>
    <scope>NUCLEOTIDE SEQUENCE</scope>
    <source>
        <strain evidence="11 13">CC28-63</strain>
        <strain evidence="10">CC28-69</strain>
    </source>
</reference>
<dbReference type="PROSITE" id="PS51371">
    <property type="entry name" value="CBS"/>
    <property type="match status" value="2"/>
</dbReference>
<evidence type="ECO:0000256" key="2">
    <source>
        <dbReference type="ARBA" id="ARBA00022737"/>
    </source>
</evidence>
<dbReference type="CDD" id="cd05014">
    <property type="entry name" value="SIS_Kpsf"/>
    <property type="match status" value="1"/>
</dbReference>
<dbReference type="GO" id="GO:0019146">
    <property type="term" value="F:arabinose-5-phosphate isomerase activity"/>
    <property type="evidence" value="ECO:0007669"/>
    <property type="project" value="UniProtKB-ARBA"/>
</dbReference>
<dbReference type="EMBL" id="JAFBXE010000028">
    <property type="protein sequence ID" value="MBM2415136.1"/>
    <property type="molecule type" value="Genomic_DNA"/>
</dbReference>
<evidence type="ECO:0000256" key="3">
    <source>
        <dbReference type="ARBA" id="ARBA00023122"/>
    </source>
</evidence>
<dbReference type="FunFam" id="3.40.50.10490:FF:000011">
    <property type="entry name" value="Arabinose 5-phosphate isomerase"/>
    <property type="match status" value="1"/>
</dbReference>
<feature type="domain" description="CBS" evidence="8">
    <location>
        <begin position="265"/>
        <end position="316"/>
    </location>
</feature>